<dbReference type="GO" id="GO:0003677">
    <property type="term" value="F:DNA binding"/>
    <property type="evidence" value="ECO:0007669"/>
    <property type="project" value="UniProtKB-KW"/>
</dbReference>
<organism evidence="5 6">
    <name type="scientific">Deinococcus deserti (strain DSM 17065 / CIP 109153 / LMG 22923 / VCD115)</name>
    <dbReference type="NCBI Taxonomy" id="546414"/>
    <lineage>
        <taxon>Bacteria</taxon>
        <taxon>Thermotogati</taxon>
        <taxon>Deinococcota</taxon>
        <taxon>Deinococci</taxon>
        <taxon>Deinococcales</taxon>
        <taxon>Deinococcaceae</taxon>
        <taxon>Deinococcus</taxon>
    </lineage>
</organism>
<dbReference type="AlphaFoldDB" id="C1CUV9"/>
<dbReference type="Proteomes" id="UP000002208">
    <property type="component" value="Chromosome"/>
</dbReference>
<dbReference type="OrthoDB" id="5966462at2"/>
<evidence type="ECO:0000256" key="2">
    <source>
        <dbReference type="ARBA" id="ARBA00023125"/>
    </source>
</evidence>
<dbReference type="InterPro" id="IPR000835">
    <property type="entry name" value="HTH_MarR-typ"/>
</dbReference>
<dbReference type="Pfam" id="PF01047">
    <property type="entry name" value="MarR"/>
    <property type="match status" value="1"/>
</dbReference>
<dbReference type="SUPFAM" id="SSF46785">
    <property type="entry name" value="Winged helix' DNA-binding domain"/>
    <property type="match status" value="1"/>
</dbReference>
<dbReference type="PANTHER" id="PTHR42756">
    <property type="entry name" value="TRANSCRIPTIONAL REGULATOR, MARR"/>
    <property type="match status" value="1"/>
</dbReference>
<protein>
    <submittedName>
        <fullName evidence="5">Putative transcriptional regulator, MarR family</fullName>
    </submittedName>
</protein>
<sequence length="153" mass="16722">MSSVTPGDLLRRITHLHTALQQEGANCCGITSLTRCQILTTVGRDGTLTLAGLSRRLNLDKGWLSRTIDDLVHSGLIHKQPSTTDKRTIDLTLTPQGQHRVAALSSELNDQSGRVIDRLPVTERHNVLRALELLADALEAELNSQEPSLCPVC</sequence>
<dbReference type="KEGG" id="ddr:Deide_10800"/>
<keyword evidence="3" id="KW-0804">Transcription</keyword>
<dbReference type="EMBL" id="CP001114">
    <property type="protein sequence ID" value="ACO45976.1"/>
    <property type="molecule type" value="Genomic_DNA"/>
</dbReference>
<keyword evidence="2" id="KW-0238">DNA-binding</keyword>
<feature type="domain" description="HTH marR-type" evidence="4">
    <location>
        <begin position="6"/>
        <end position="136"/>
    </location>
</feature>
<reference evidence="5 6" key="1">
    <citation type="journal article" date="2009" name="PLoS Genet.">
        <title>Alliance of proteomics and genomics to unravel the specificities of Sahara bacterium Deinococcus deserti.</title>
        <authorList>
            <person name="de Groot A."/>
            <person name="Dulermo R."/>
            <person name="Ortet P."/>
            <person name="Blanchard L."/>
            <person name="Guerin P."/>
            <person name="Fernandez B."/>
            <person name="Vacherie B."/>
            <person name="Dossat C."/>
            <person name="Jolivet E."/>
            <person name="Siguier P."/>
            <person name="Chandler M."/>
            <person name="Barakat M."/>
            <person name="Dedieu A."/>
            <person name="Barbe V."/>
            <person name="Heulin T."/>
            <person name="Sommer S."/>
            <person name="Achouak W."/>
            <person name="Armengaud J."/>
        </authorList>
    </citation>
    <scope>NUCLEOTIDE SEQUENCE [LARGE SCALE GENOMIC DNA]</scope>
    <source>
        <strain evidence="6">DSM 17065 / CIP 109153 / LMG 22923 / VCD115</strain>
    </source>
</reference>
<keyword evidence="6" id="KW-1185">Reference proteome</keyword>
<evidence type="ECO:0000313" key="5">
    <source>
        <dbReference type="EMBL" id="ACO45976.1"/>
    </source>
</evidence>
<keyword evidence="1" id="KW-0805">Transcription regulation</keyword>
<name>C1CUV9_DEIDV</name>
<dbReference type="RefSeq" id="WP_012693099.1">
    <property type="nucleotide sequence ID" value="NC_012526.1"/>
</dbReference>
<dbReference type="Gene3D" id="1.10.10.10">
    <property type="entry name" value="Winged helix-like DNA-binding domain superfamily/Winged helix DNA-binding domain"/>
    <property type="match status" value="1"/>
</dbReference>
<dbReference type="InterPro" id="IPR036388">
    <property type="entry name" value="WH-like_DNA-bd_sf"/>
</dbReference>
<dbReference type="PROSITE" id="PS50995">
    <property type="entry name" value="HTH_MARR_2"/>
    <property type="match status" value="1"/>
</dbReference>
<evidence type="ECO:0000259" key="4">
    <source>
        <dbReference type="PROSITE" id="PS50995"/>
    </source>
</evidence>
<evidence type="ECO:0000256" key="3">
    <source>
        <dbReference type="ARBA" id="ARBA00023163"/>
    </source>
</evidence>
<dbReference type="eggNOG" id="COG1846">
    <property type="taxonomic scope" value="Bacteria"/>
</dbReference>
<evidence type="ECO:0000313" key="6">
    <source>
        <dbReference type="Proteomes" id="UP000002208"/>
    </source>
</evidence>
<dbReference type="InterPro" id="IPR036390">
    <property type="entry name" value="WH_DNA-bd_sf"/>
</dbReference>
<dbReference type="GO" id="GO:0003700">
    <property type="term" value="F:DNA-binding transcription factor activity"/>
    <property type="evidence" value="ECO:0007669"/>
    <property type="project" value="InterPro"/>
</dbReference>
<dbReference type="PANTHER" id="PTHR42756:SF1">
    <property type="entry name" value="TRANSCRIPTIONAL REPRESSOR OF EMRAB OPERON"/>
    <property type="match status" value="1"/>
</dbReference>
<evidence type="ECO:0000256" key="1">
    <source>
        <dbReference type="ARBA" id="ARBA00023015"/>
    </source>
</evidence>
<dbReference type="HOGENOM" id="CLU_083287_27_8_0"/>
<proteinExistence type="predicted"/>
<accession>C1CUV9</accession>
<dbReference type="SMART" id="SM00347">
    <property type="entry name" value="HTH_MARR"/>
    <property type="match status" value="1"/>
</dbReference>
<dbReference type="PaxDb" id="546414-Deide_10800"/>
<gene>
    <name evidence="5" type="ordered locus">Deide_10800</name>
</gene>